<evidence type="ECO:0000313" key="4">
    <source>
        <dbReference type="EMBL" id="AUW96279.1"/>
    </source>
</evidence>
<dbReference type="EMBL" id="CP025536">
    <property type="protein sequence ID" value="AUW96279.1"/>
    <property type="molecule type" value="Genomic_DNA"/>
</dbReference>
<reference evidence="4 5" key="1">
    <citation type="submission" date="2017-12" db="EMBL/GenBank/DDBJ databases">
        <authorList>
            <person name="Hurst M.R.H."/>
        </authorList>
    </citation>
    <scope>NUCLEOTIDE SEQUENCE [LARGE SCALE GENOMIC DNA]</scope>
    <source>
        <strain evidence="4 5">TH11417</strain>
    </source>
</reference>
<gene>
    <name evidence="4" type="ORF">C0J00_03670</name>
</gene>
<keyword evidence="5" id="KW-1185">Reference proteome</keyword>
<dbReference type="Gene3D" id="1.10.357.10">
    <property type="entry name" value="Tetracycline Repressor, domain 2"/>
    <property type="match status" value="1"/>
</dbReference>
<dbReference type="GO" id="GO:0003677">
    <property type="term" value="F:DNA binding"/>
    <property type="evidence" value="ECO:0007669"/>
    <property type="project" value="UniProtKB-UniRule"/>
</dbReference>
<dbReference type="InterPro" id="IPR009057">
    <property type="entry name" value="Homeodomain-like_sf"/>
</dbReference>
<feature type="domain" description="HTH tetR-type" evidence="3">
    <location>
        <begin position="2"/>
        <end position="62"/>
    </location>
</feature>
<dbReference type="SUPFAM" id="SSF46689">
    <property type="entry name" value="Homeodomain-like"/>
    <property type="match status" value="1"/>
</dbReference>
<dbReference type="InterPro" id="IPR001647">
    <property type="entry name" value="HTH_TetR"/>
</dbReference>
<feature type="DNA-binding region" description="H-T-H motif" evidence="2">
    <location>
        <begin position="25"/>
        <end position="44"/>
    </location>
</feature>
<reference evidence="4 5" key="2">
    <citation type="submission" date="2018-02" db="EMBL/GenBank/DDBJ databases">
        <title>Whole genome sequencing analysis of Streptococcus pluranimalium isolated from cattle infected mastitis in China.</title>
        <authorList>
            <person name="Zhang J.-R."/>
            <person name="Hu G.-Z."/>
        </authorList>
    </citation>
    <scope>NUCLEOTIDE SEQUENCE [LARGE SCALE GENOMIC DNA]</scope>
    <source>
        <strain evidence="4 5">TH11417</strain>
    </source>
</reference>
<keyword evidence="1 2" id="KW-0238">DNA-binding</keyword>
<dbReference type="PANTHER" id="PTHR43479:SF11">
    <property type="entry name" value="ACREF_ENVCD OPERON REPRESSOR-RELATED"/>
    <property type="match status" value="1"/>
</dbReference>
<dbReference type="AlphaFoldDB" id="A0A2L0D3V1"/>
<dbReference type="InterPro" id="IPR039532">
    <property type="entry name" value="TetR_C_Firmicutes"/>
</dbReference>
<evidence type="ECO:0000259" key="3">
    <source>
        <dbReference type="PROSITE" id="PS50977"/>
    </source>
</evidence>
<accession>A0A2L0D3V1</accession>
<dbReference type="InterPro" id="IPR050624">
    <property type="entry name" value="HTH-type_Tx_Regulator"/>
</dbReference>
<evidence type="ECO:0000313" key="5">
    <source>
        <dbReference type="Proteomes" id="UP000238956"/>
    </source>
</evidence>
<dbReference type="PROSITE" id="PS50977">
    <property type="entry name" value="HTH_TETR_2"/>
    <property type="match status" value="1"/>
</dbReference>
<evidence type="ECO:0000256" key="1">
    <source>
        <dbReference type="ARBA" id="ARBA00023125"/>
    </source>
</evidence>
<name>A0A2L0D3V1_9STRE</name>
<dbReference type="KEGG" id="splr:C0J00_03670"/>
<dbReference type="PANTHER" id="PTHR43479">
    <property type="entry name" value="ACREF/ENVCD OPERON REPRESSOR-RELATED"/>
    <property type="match status" value="1"/>
</dbReference>
<organism evidence="4 5">
    <name type="scientific">Streptococcus pluranimalium</name>
    <dbReference type="NCBI Taxonomy" id="82348"/>
    <lineage>
        <taxon>Bacteria</taxon>
        <taxon>Bacillati</taxon>
        <taxon>Bacillota</taxon>
        <taxon>Bacilli</taxon>
        <taxon>Lactobacillales</taxon>
        <taxon>Streptococcaceae</taxon>
        <taxon>Streptococcus</taxon>
    </lineage>
</organism>
<evidence type="ECO:0000256" key="2">
    <source>
        <dbReference type="PROSITE-ProRule" id="PRU00335"/>
    </source>
</evidence>
<dbReference type="Pfam" id="PF00440">
    <property type="entry name" value="TetR_N"/>
    <property type="match status" value="1"/>
</dbReference>
<dbReference type="Pfam" id="PF14278">
    <property type="entry name" value="TetR_C_8"/>
    <property type="match status" value="1"/>
</dbReference>
<dbReference type="RefSeq" id="WP_104967613.1">
    <property type="nucleotide sequence ID" value="NZ_CP025536.1"/>
</dbReference>
<proteinExistence type="predicted"/>
<dbReference type="Proteomes" id="UP000238956">
    <property type="component" value="Chromosome"/>
</dbReference>
<protein>
    <submittedName>
        <fullName evidence="4">TetR family transcriptional regulator</fullName>
    </submittedName>
</protein>
<dbReference type="GeneID" id="98393010"/>
<sequence>MTPTKRKIISAYASLLNEKSKGKITITDIVHRAQTSRTTFYHYFSGIDDLNNECINTAIDDINHILNKNLLFNIPILTEMLDYIKTNGCYFQSLKKHLPNFDESITEYIKTTIRNSDISDLEKQLEEGYDIPEKFAFELFVLTVKTIIYKWMETNYHESSQEIAETIHKAVQI</sequence>
<dbReference type="OrthoDB" id="2224710at2"/>